<feature type="region of interest" description="Disordered" evidence="1">
    <location>
        <begin position="1"/>
        <end position="93"/>
    </location>
</feature>
<dbReference type="RefSeq" id="XP_021869707.1">
    <property type="nucleotide sequence ID" value="XM_022018439.1"/>
</dbReference>
<keyword evidence="3" id="KW-1185">Reference proteome</keyword>
<name>A0A1Y1UBX8_9TREE</name>
<comment type="caution">
    <text evidence="2">The sequence shown here is derived from an EMBL/GenBank/DDBJ whole genome shotgun (WGS) entry which is preliminary data.</text>
</comment>
<dbReference type="InParanoid" id="A0A1Y1UBX8"/>
<feature type="compositionally biased region" description="Polar residues" evidence="1">
    <location>
        <begin position="1"/>
        <end position="11"/>
    </location>
</feature>
<accession>A0A1Y1UBX8</accession>
<proteinExistence type="predicted"/>
<evidence type="ECO:0000313" key="3">
    <source>
        <dbReference type="Proteomes" id="UP000193218"/>
    </source>
</evidence>
<evidence type="ECO:0000313" key="2">
    <source>
        <dbReference type="EMBL" id="ORX35543.1"/>
    </source>
</evidence>
<dbReference type="AlphaFoldDB" id="A0A1Y1UBX8"/>
<dbReference type="Proteomes" id="UP000193218">
    <property type="component" value="Unassembled WGS sequence"/>
</dbReference>
<sequence length="93" mass="9763">MATNPSHSANASHAVDPQHESKVPYGVQNAAPKGLEEALPDSVHNTDPTKDNKNISHATGPSKVPGAIQKAAPEGLERALPESIHPTNKFKAI</sequence>
<evidence type="ECO:0000256" key="1">
    <source>
        <dbReference type="SAM" id="MobiDB-lite"/>
    </source>
</evidence>
<dbReference type="EMBL" id="NBSH01000010">
    <property type="protein sequence ID" value="ORX35543.1"/>
    <property type="molecule type" value="Genomic_DNA"/>
</dbReference>
<dbReference type="GeneID" id="33560248"/>
<dbReference type="OrthoDB" id="2559882at2759"/>
<organism evidence="2 3">
    <name type="scientific">Kockovaella imperatae</name>
    <dbReference type="NCBI Taxonomy" id="4999"/>
    <lineage>
        <taxon>Eukaryota</taxon>
        <taxon>Fungi</taxon>
        <taxon>Dikarya</taxon>
        <taxon>Basidiomycota</taxon>
        <taxon>Agaricomycotina</taxon>
        <taxon>Tremellomycetes</taxon>
        <taxon>Tremellales</taxon>
        <taxon>Cuniculitremaceae</taxon>
        <taxon>Kockovaella</taxon>
    </lineage>
</organism>
<reference evidence="2 3" key="1">
    <citation type="submission" date="2017-03" db="EMBL/GenBank/DDBJ databases">
        <title>Widespread Adenine N6-methylation of Active Genes in Fungi.</title>
        <authorList>
            <consortium name="DOE Joint Genome Institute"/>
            <person name="Mondo S.J."/>
            <person name="Dannebaum R.O."/>
            <person name="Kuo R.C."/>
            <person name="Louie K.B."/>
            <person name="Bewick A.J."/>
            <person name="Labutti K."/>
            <person name="Haridas S."/>
            <person name="Kuo A."/>
            <person name="Salamov A."/>
            <person name="Ahrendt S.R."/>
            <person name="Lau R."/>
            <person name="Bowen B.P."/>
            <person name="Lipzen A."/>
            <person name="Sullivan W."/>
            <person name="Andreopoulos W.B."/>
            <person name="Clum A."/>
            <person name="Lindquist E."/>
            <person name="Daum C."/>
            <person name="Northen T.R."/>
            <person name="Ramamoorthy G."/>
            <person name="Schmitz R.J."/>
            <person name="Gryganskyi A."/>
            <person name="Culley D."/>
            <person name="Magnuson J."/>
            <person name="James T.Y."/>
            <person name="O'Malley M.A."/>
            <person name="Stajich J.E."/>
            <person name="Spatafora J.W."/>
            <person name="Visel A."/>
            <person name="Grigoriev I.V."/>
        </authorList>
    </citation>
    <scope>NUCLEOTIDE SEQUENCE [LARGE SCALE GENOMIC DNA]</scope>
    <source>
        <strain evidence="2 3">NRRL Y-17943</strain>
    </source>
</reference>
<gene>
    <name evidence="2" type="ORF">BD324DRAFT_652094</name>
</gene>
<protein>
    <submittedName>
        <fullName evidence="2">Uncharacterized protein</fullName>
    </submittedName>
</protein>